<name>A0ABP8IJL9_9GAMM</name>
<feature type="transmembrane region" description="Helical" evidence="2">
    <location>
        <begin position="99"/>
        <end position="117"/>
    </location>
</feature>
<dbReference type="Pfam" id="PF10754">
    <property type="entry name" value="DUF2569"/>
    <property type="match status" value="1"/>
</dbReference>
<dbReference type="InterPro" id="IPR019690">
    <property type="entry name" value="DUF2569"/>
</dbReference>
<proteinExistence type="predicted"/>
<organism evidence="3 4">
    <name type="scientific">Kangiella marina</name>
    <dbReference type="NCBI Taxonomy" id="1079178"/>
    <lineage>
        <taxon>Bacteria</taxon>
        <taxon>Pseudomonadati</taxon>
        <taxon>Pseudomonadota</taxon>
        <taxon>Gammaproteobacteria</taxon>
        <taxon>Kangiellales</taxon>
        <taxon>Kangiellaceae</taxon>
        <taxon>Kangiella</taxon>
    </lineage>
</organism>
<keyword evidence="2" id="KW-1133">Transmembrane helix</keyword>
<evidence type="ECO:0000256" key="2">
    <source>
        <dbReference type="SAM" id="Phobius"/>
    </source>
</evidence>
<feature type="compositionally biased region" description="Polar residues" evidence="1">
    <location>
        <begin position="174"/>
        <end position="185"/>
    </location>
</feature>
<protein>
    <recommendedName>
        <fullName evidence="5">DUF2569 domain-containing protein</fullName>
    </recommendedName>
</protein>
<dbReference type="RefSeq" id="WP_345292368.1">
    <property type="nucleotide sequence ID" value="NZ_BAABFV010000001.1"/>
</dbReference>
<comment type="caution">
    <text evidence="3">The sequence shown here is derived from an EMBL/GenBank/DDBJ whole genome shotgun (WGS) entry which is preliminary data.</text>
</comment>
<keyword evidence="4" id="KW-1185">Reference proteome</keyword>
<evidence type="ECO:0000256" key="1">
    <source>
        <dbReference type="SAM" id="MobiDB-lite"/>
    </source>
</evidence>
<keyword evidence="2" id="KW-0812">Transmembrane</keyword>
<sequence length="185" mass="20946">MDNKLQAFDDDPNYLKGLGGWLIVVAIGIVLNPILLSYQLNQELFPLISDGTLAVLSDPSSDYYIEYFAALFYAELALNIALLLAWLSLLFLFFYKHKAFPRIFILVISLVPFIVLLDSVMVNKILPEVSIFNAETIKLLARSIVYAAIWIPYMLMSERVKKTFTRPDSDNEEQVSTTTSIPNEA</sequence>
<reference evidence="4" key="1">
    <citation type="journal article" date="2019" name="Int. J. Syst. Evol. Microbiol.">
        <title>The Global Catalogue of Microorganisms (GCM) 10K type strain sequencing project: providing services to taxonomists for standard genome sequencing and annotation.</title>
        <authorList>
            <consortium name="The Broad Institute Genomics Platform"/>
            <consortium name="The Broad Institute Genome Sequencing Center for Infectious Disease"/>
            <person name="Wu L."/>
            <person name="Ma J."/>
        </authorList>
    </citation>
    <scope>NUCLEOTIDE SEQUENCE [LARGE SCALE GENOMIC DNA]</scope>
    <source>
        <strain evidence="4">JCM 17728</strain>
    </source>
</reference>
<dbReference type="EMBL" id="BAABFV010000001">
    <property type="protein sequence ID" value="GAA4360552.1"/>
    <property type="molecule type" value="Genomic_DNA"/>
</dbReference>
<evidence type="ECO:0000313" key="4">
    <source>
        <dbReference type="Proteomes" id="UP001501011"/>
    </source>
</evidence>
<feature type="transmembrane region" description="Helical" evidence="2">
    <location>
        <begin position="137"/>
        <end position="156"/>
    </location>
</feature>
<evidence type="ECO:0008006" key="5">
    <source>
        <dbReference type="Google" id="ProtNLM"/>
    </source>
</evidence>
<keyword evidence="2" id="KW-0472">Membrane</keyword>
<feature type="region of interest" description="Disordered" evidence="1">
    <location>
        <begin position="166"/>
        <end position="185"/>
    </location>
</feature>
<accession>A0ABP8IJL9</accession>
<gene>
    <name evidence="3" type="ORF">GCM10023151_12730</name>
</gene>
<feature type="transmembrane region" description="Helical" evidence="2">
    <location>
        <begin position="67"/>
        <end position="92"/>
    </location>
</feature>
<evidence type="ECO:0000313" key="3">
    <source>
        <dbReference type="EMBL" id="GAA4360552.1"/>
    </source>
</evidence>
<dbReference type="Proteomes" id="UP001501011">
    <property type="component" value="Unassembled WGS sequence"/>
</dbReference>
<feature type="transmembrane region" description="Helical" evidence="2">
    <location>
        <begin position="21"/>
        <end position="40"/>
    </location>
</feature>